<reference evidence="9 10" key="2">
    <citation type="journal article" date="2016" name="Genome Announc.">
        <title>Complete Genome Sequences of Two Interactive Moderate Thermophiles, Paenibacillus napthalenovorans 32O-Y and Paenibacillus sp. 32O-W.</title>
        <authorList>
            <person name="Butler R.R.III."/>
            <person name="Wang J."/>
            <person name="Stark B.C."/>
            <person name="Pombert J.F."/>
        </authorList>
    </citation>
    <scope>NUCLEOTIDE SEQUENCE [LARGE SCALE GENOMIC DNA]</scope>
    <source>
        <strain evidence="9 10">32O-Y</strain>
    </source>
</reference>
<dbReference type="Proteomes" id="UP000061660">
    <property type="component" value="Chromosome"/>
</dbReference>
<feature type="binding site" evidence="8">
    <location>
        <position position="227"/>
    </location>
    <ligand>
        <name>Zn(2+)</name>
        <dbReference type="ChEBI" id="CHEBI:29105"/>
        <label>3</label>
    </ligand>
</feature>
<evidence type="ECO:0000313" key="9">
    <source>
        <dbReference type="EMBL" id="ALS24139.1"/>
    </source>
</evidence>
<keyword evidence="4 8" id="KW-0227">DNA damage</keyword>
<keyword evidence="3 8" id="KW-0479">Metal-binding</keyword>
<proteinExistence type="inferred from homology"/>
<keyword evidence="6 8" id="KW-0862">Zinc</keyword>
<dbReference type="Pfam" id="PF01261">
    <property type="entry name" value="AP_endonuc_2"/>
    <property type="match status" value="1"/>
</dbReference>
<dbReference type="OrthoDB" id="9805666at2"/>
<feature type="binding site" evidence="8">
    <location>
        <position position="108"/>
    </location>
    <ligand>
        <name>Zn(2+)</name>
        <dbReference type="ChEBI" id="CHEBI:29105"/>
        <label>1</label>
    </ligand>
</feature>
<reference evidence="10" key="1">
    <citation type="submission" date="2015-12" db="EMBL/GenBank/DDBJ databases">
        <title>Complete genome sequences of two moderately thermophilic Paenibacillus species.</title>
        <authorList>
            <person name="Butler R.III."/>
            <person name="Wang J."/>
            <person name="Stark B.C."/>
            <person name="Pombert J.-F."/>
        </authorList>
    </citation>
    <scope>NUCLEOTIDE SEQUENCE [LARGE SCALE GENOMIC DNA]</scope>
    <source>
        <strain evidence="10">32O-Y</strain>
    </source>
</reference>
<evidence type="ECO:0000256" key="5">
    <source>
        <dbReference type="ARBA" id="ARBA00022801"/>
    </source>
</evidence>
<comment type="function">
    <text evidence="8">Endonuclease IV plays a role in DNA repair. It cleaves phosphodiester bonds at apurinic or apyrimidinic (AP) sites, generating a 3'-hydroxyl group and a 5'-terminal sugar phosphate.</text>
</comment>
<evidence type="ECO:0000256" key="1">
    <source>
        <dbReference type="ARBA" id="ARBA00005340"/>
    </source>
</evidence>
<keyword evidence="10" id="KW-1185">Reference proteome</keyword>
<evidence type="ECO:0000313" key="10">
    <source>
        <dbReference type="Proteomes" id="UP000061660"/>
    </source>
</evidence>
<feature type="binding site" evidence="8">
    <location>
        <position position="145"/>
    </location>
    <ligand>
        <name>Zn(2+)</name>
        <dbReference type="ChEBI" id="CHEBI:29105"/>
        <label>1</label>
    </ligand>
</feature>
<dbReference type="PANTHER" id="PTHR21445:SF0">
    <property type="entry name" value="APURINIC-APYRIMIDINIC ENDONUCLEASE"/>
    <property type="match status" value="1"/>
</dbReference>
<dbReference type="InterPro" id="IPR018246">
    <property type="entry name" value="AP_endonuc_F2_Zn_BS"/>
</dbReference>
<evidence type="ECO:0000256" key="4">
    <source>
        <dbReference type="ARBA" id="ARBA00022763"/>
    </source>
</evidence>
<dbReference type="NCBIfam" id="TIGR00587">
    <property type="entry name" value="nfo"/>
    <property type="match status" value="1"/>
</dbReference>
<dbReference type="PANTHER" id="PTHR21445">
    <property type="entry name" value="ENDONUCLEASE IV ENDODEOXYRIBONUCLEASE IV"/>
    <property type="match status" value="1"/>
</dbReference>
<dbReference type="GO" id="GO:0006284">
    <property type="term" value="P:base-excision repair"/>
    <property type="evidence" value="ECO:0007669"/>
    <property type="project" value="TreeGrafter"/>
</dbReference>
<feature type="binding site" evidence="8">
    <location>
        <position position="179"/>
    </location>
    <ligand>
        <name>Zn(2+)</name>
        <dbReference type="ChEBI" id="CHEBI:29105"/>
        <label>2</label>
    </ligand>
</feature>
<evidence type="ECO:0000256" key="2">
    <source>
        <dbReference type="ARBA" id="ARBA00022722"/>
    </source>
</evidence>
<dbReference type="GO" id="GO:0008833">
    <property type="term" value="F:deoxyribonuclease IV (phage-T4-induced) activity"/>
    <property type="evidence" value="ECO:0007669"/>
    <property type="project" value="UniProtKB-UniRule"/>
</dbReference>
<dbReference type="PROSITE" id="PS00731">
    <property type="entry name" value="AP_NUCLEASE_F2_3"/>
    <property type="match status" value="1"/>
</dbReference>
<evidence type="ECO:0000256" key="3">
    <source>
        <dbReference type="ARBA" id="ARBA00022723"/>
    </source>
</evidence>
<evidence type="ECO:0000256" key="7">
    <source>
        <dbReference type="ARBA" id="ARBA00023204"/>
    </source>
</evidence>
<dbReference type="Gene3D" id="3.20.20.150">
    <property type="entry name" value="Divalent-metal-dependent TIM barrel enzymes"/>
    <property type="match status" value="1"/>
</dbReference>
<organism evidence="9 10">
    <name type="scientific">Paenibacillus naphthalenovorans</name>
    <dbReference type="NCBI Taxonomy" id="162209"/>
    <lineage>
        <taxon>Bacteria</taxon>
        <taxon>Bacillati</taxon>
        <taxon>Bacillota</taxon>
        <taxon>Bacilli</taxon>
        <taxon>Bacillales</taxon>
        <taxon>Paenibacillaceae</taxon>
        <taxon>Paenibacillus</taxon>
    </lineage>
</organism>
<dbReference type="STRING" id="162209.IJ22_38010"/>
<dbReference type="RefSeq" id="WP_062409887.1">
    <property type="nucleotide sequence ID" value="NZ_BJCS01000005.1"/>
</dbReference>
<dbReference type="PROSITE" id="PS51432">
    <property type="entry name" value="AP_NUCLEASE_F2_4"/>
    <property type="match status" value="1"/>
</dbReference>
<dbReference type="GO" id="GO:0008081">
    <property type="term" value="F:phosphoric diester hydrolase activity"/>
    <property type="evidence" value="ECO:0007669"/>
    <property type="project" value="TreeGrafter"/>
</dbReference>
<evidence type="ECO:0000256" key="8">
    <source>
        <dbReference type="HAMAP-Rule" id="MF_00152"/>
    </source>
</evidence>
<dbReference type="PROSITE" id="PS00729">
    <property type="entry name" value="AP_NUCLEASE_F2_1"/>
    <property type="match status" value="1"/>
</dbReference>
<feature type="binding site" evidence="8">
    <location>
        <position position="182"/>
    </location>
    <ligand>
        <name>Zn(2+)</name>
        <dbReference type="ChEBI" id="CHEBI:29105"/>
        <label>3</label>
    </ligand>
</feature>
<feature type="binding site" evidence="8">
    <location>
        <position position="214"/>
    </location>
    <ligand>
        <name>Zn(2+)</name>
        <dbReference type="ChEBI" id="CHEBI:29105"/>
        <label>2</label>
    </ligand>
</feature>
<dbReference type="SUPFAM" id="SSF51658">
    <property type="entry name" value="Xylose isomerase-like"/>
    <property type="match status" value="1"/>
</dbReference>
<dbReference type="GO" id="GO:0003906">
    <property type="term" value="F:DNA-(apurinic or apyrimidinic site) endonuclease activity"/>
    <property type="evidence" value="ECO:0007669"/>
    <property type="project" value="TreeGrafter"/>
</dbReference>
<dbReference type="SMART" id="SM00518">
    <property type="entry name" value="AP2Ec"/>
    <property type="match status" value="1"/>
</dbReference>
<comment type="cofactor">
    <cofactor evidence="8">
        <name>Zn(2+)</name>
        <dbReference type="ChEBI" id="CHEBI:29105"/>
    </cofactor>
    <text evidence="8">Binds 3 Zn(2+) ions.</text>
</comment>
<feature type="binding site" evidence="8">
    <location>
        <position position="68"/>
    </location>
    <ligand>
        <name>Zn(2+)</name>
        <dbReference type="ChEBI" id="CHEBI:29105"/>
        <label>1</label>
    </ligand>
</feature>
<accession>A0A0U2IN85</accession>
<keyword evidence="2 8" id="KW-0540">Nuclease</keyword>
<dbReference type="InterPro" id="IPR036237">
    <property type="entry name" value="Xyl_isomerase-like_sf"/>
</dbReference>
<dbReference type="PROSITE" id="PS00730">
    <property type="entry name" value="AP_NUCLEASE_F2_2"/>
    <property type="match status" value="1"/>
</dbReference>
<sequence>MVKIGSHVSFSDKGLLNAAKEAVSYGSGTFMIYTGAPQNTRRKPIESQYIEEGKELMDKHGIDEIIVHAPYIINLGSYKEDTFELAVRFLQEEIRRTDYIGVKQIVLHPGAYTDKDAEFGIARIAQGLNEVLAGVKDTDVKIALETMAGKGTEIGRSFEELAQIIEKVDDNGRLSVCFDTCHVNDAGYDIVNDLDGVLEEFDRVIGLDRIAVVHLNDSKNPIGAGKDRHATVGSGWIGFDAMNGVVHHEKLKHLPFILETPWIGKQDSYQRPMYEAEIALLGGTVKERFGEEFLSDVERLAHFFSKQELNPRTYVLQTWEVLKTDAKAKKADGREPMERLYDMVVAEGLFPELTEEQINHRLTAWFAGEHLFAAV</sequence>
<dbReference type="EC" id="3.1.21.2" evidence="8"/>
<dbReference type="PATRIC" id="fig|162209.4.peg.4048"/>
<dbReference type="AlphaFoldDB" id="A0A0U2IN85"/>
<dbReference type="InterPro" id="IPR013022">
    <property type="entry name" value="Xyl_isomerase-like_TIM-brl"/>
</dbReference>
<evidence type="ECO:0000256" key="6">
    <source>
        <dbReference type="ARBA" id="ARBA00022833"/>
    </source>
</evidence>
<name>A0A0U2IN85_9BACL</name>
<keyword evidence="7 8" id="KW-0234">DNA repair</keyword>
<dbReference type="HAMAP" id="MF_00152">
    <property type="entry name" value="Nfo"/>
    <property type="match status" value="1"/>
</dbReference>
<keyword evidence="5 8" id="KW-0378">Hydrolase</keyword>
<keyword evidence="8" id="KW-0255">Endonuclease</keyword>
<dbReference type="KEGG" id="pnp:IJ22_38010"/>
<dbReference type="NCBIfam" id="NF002196">
    <property type="entry name" value="PRK01060.1-1"/>
    <property type="match status" value="1"/>
</dbReference>
<feature type="binding site" evidence="8">
    <location>
        <position position="229"/>
    </location>
    <ligand>
        <name>Zn(2+)</name>
        <dbReference type="ChEBI" id="CHEBI:29105"/>
        <label>3</label>
    </ligand>
</feature>
<dbReference type="InterPro" id="IPR001719">
    <property type="entry name" value="AP_endonuc_2"/>
</dbReference>
<comment type="similarity">
    <text evidence="1 8">Belongs to the AP endonuclease 2 family.</text>
</comment>
<dbReference type="EMBL" id="CP013652">
    <property type="protein sequence ID" value="ALS24139.1"/>
    <property type="molecule type" value="Genomic_DNA"/>
</dbReference>
<feature type="binding site" evidence="8">
    <location>
        <position position="145"/>
    </location>
    <ligand>
        <name>Zn(2+)</name>
        <dbReference type="ChEBI" id="CHEBI:29105"/>
        <label>2</label>
    </ligand>
</feature>
<dbReference type="GO" id="GO:0008270">
    <property type="term" value="F:zinc ion binding"/>
    <property type="evidence" value="ECO:0007669"/>
    <property type="project" value="UniProtKB-UniRule"/>
</dbReference>
<gene>
    <name evidence="8" type="primary">nfo</name>
    <name evidence="9" type="ORF">IJ22_38010</name>
</gene>
<dbReference type="CDD" id="cd00019">
    <property type="entry name" value="AP2Ec"/>
    <property type="match status" value="1"/>
</dbReference>
<dbReference type="GO" id="GO:0003677">
    <property type="term" value="F:DNA binding"/>
    <property type="evidence" value="ECO:0007669"/>
    <property type="project" value="InterPro"/>
</dbReference>
<feature type="binding site" evidence="8">
    <location>
        <position position="259"/>
    </location>
    <ligand>
        <name>Zn(2+)</name>
        <dbReference type="ChEBI" id="CHEBI:29105"/>
        <label>2</label>
    </ligand>
</feature>
<comment type="catalytic activity">
    <reaction evidence="8">
        <text>Endonucleolytic cleavage to 5'-phosphooligonucleotide end-products.</text>
        <dbReference type="EC" id="3.1.21.2"/>
    </reaction>
</comment>
<protein>
    <recommendedName>
        <fullName evidence="8">Probable endonuclease 4</fullName>
        <ecNumber evidence="8">3.1.21.2</ecNumber>
    </recommendedName>
    <alternativeName>
        <fullName evidence="8">Endodeoxyribonuclease IV</fullName>
    </alternativeName>
    <alternativeName>
        <fullName evidence="8">Endonuclease IV</fullName>
    </alternativeName>
</protein>
<dbReference type="FunFam" id="3.20.20.150:FF:000001">
    <property type="entry name" value="Probable endonuclease 4"/>
    <property type="match status" value="1"/>
</dbReference>